<proteinExistence type="predicted"/>
<keyword evidence="5" id="KW-1185">Reference proteome</keyword>
<evidence type="ECO:0000256" key="2">
    <source>
        <dbReference type="SAM" id="SignalP"/>
    </source>
</evidence>
<feature type="signal peptide" evidence="2">
    <location>
        <begin position="1"/>
        <end position="22"/>
    </location>
</feature>
<dbReference type="EMBL" id="LMAR01000048">
    <property type="protein sequence ID" value="KQK29521.1"/>
    <property type="molecule type" value="Genomic_DNA"/>
</dbReference>
<sequence>MSPVRFLSFAFLLALTIFFFSAAQSAQSELVYTVITLDKGTLPGGAGPLPVPPAAEPIVEAYKRDLDRNCAELTKATGRGDAGARFESPFATVVDVNSDGRGDLFMTSARAPCDGAPSYDSGTAGYGARWAISKPDGSYAISDTMLRGAEIQETLRNGYQLILHLHGLSCGKIGAAQCRNVVRFDRSGEMVSVAWPDGHAAAPGERKPVAQRAAAPAAATADGDEPSPFIGADHNGSLMEMAGNRIIYAQPKPSLRDVVKPGTVLVEGRWNGEAFEGTAYAFKKGCEPASYRVSGRTIQRNGQLDLVLRGAGPLRQGCEVVSYSETSPHARLVFEKIMGN</sequence>
<feature type="region of interest" description="Disordered" evidence="1">
    <location>
        <begin position="198"/>
        <end position="228"/>
    </location>
</feature>
<dbReference type="Proteomes" id="UP000190130">
    <property type="component" value="Unassembled WGS sequence"/>
</dbReference>
<reference evidence="4 6" key="2">
    <citation type="submission" date="2017-02" db="EMBL/GenBank/DDBJ databases">
        <authorList>
            <person name="Peterson S.W."/>
        </authorList>
    </citation>
    <scope>NUCLEOTIDE SEQUENCE [LARGE SCALE GENOMIC DNA]</scope>
    <source>
        <strain evidence="4 6">DSM 9653</strain>
    </source>
</reference>
<protein>
    <submittedName>
        <fullName evidence="3">Uncharacterized protein</fullName>
    </submittedName>
</protein>
<feature type="compositionally biased region" description="Low complexity" evidence="1">
    <location>
        <begin position="210"/>
        <end position="221"/>
    </location>
</feature>
<feature type="chain" id="PRO_5014520542" evidence="2">
    <location>
        <begin position="23"/>
        <end position="340"/>
    </location>
</feature>
<evidence type="ECO:0000313" key="5">
    <source>
        <dbReference type="Proteomes" id="UP000051562"/>
    </source>
</evidence>
<accession>A0A0Q3M1I3</accession>
<dbReference type="Proteomes" id="UP000051562">
    <property type="component" value="Unassembled WGS sequence"/>
</dbReference>
<evidence type="ECO:0000313" key="6">
    <source>
        <dbReference type="Proteomes" id="UP000190130"/>
    </source>
</evidence>
<dbReference type="AlphaFoldDB" id="A0A0Q3M1I3"/>
<dbReference type="EMBL" id="FUYX01000012">
    <property type="protein sequence ID" value="SKC05291.1"/>
    <property type="molecule type" value="Genomic_DNA"/>
</dbReference>
<evidence type="ECO:0000256" key="1">
    <source>
        <dbReference type="SAM" id="MobiDB-lite"/>
    </source>
</evidence>
<gene>
    <name evidence="3" type="ORF">ARD30_17345</name>
    <name evidence="4" type="ORF">SAMN05660750_03873</name>
</gene>
<name>A0A0Q3M1I3_9HYPH</name>
<reference evidence="3 5" key="1">
    <citation type="submission" date="2015-10" db="EMBL/GenBank/DDBJ databases">
        <title>Draft genome of Bosea thiooxidans.</title>
        <authorList>
            <person name="Wang X."/>
        </authorList>
    </citation>
    <scope>NUCLEOTIDE SEQUENCE [LARGE SCALE GENOMIC DNA]</scope>
    <source>
        <strain evidence="3 5">CGMCC 9174</strain>
    </source>
</reference>
<evidence type="ECO:0000313" key="4">
    <source>
        <dbReference type="EMBL" id="SKC05291.1"/>
    </source>
</evidence>
<keyword evidence="2" id="KW-0732">Signal</keyword>
<organism evidence="3 5">
    <name type="scientific">Bosea thiooxidans</name>
    <dbReference type="NCBI Taxonomy" id="53254"/>
    <lineage>
        <taxon>Bacteria</taxon>
        <taxon>Pseudomonadati</taxon>
        <taxon>Pseudomonadota</taxon>
        <taxon>Alphaproteobacteria</taxon>
        <taxon>Hyphomicrobiales</taxon>
        <taxon>Boseaceae</taxon>
        <taxon>Bosea</taxon>
    </lineage>
</organism>
<evidence type="ECO:0000313" key="3">
    <source>
        <dbReference type="EMBL" id="KQK29521.1"/>
    </source>
</evidence>